<dbReference type="InterPro" id="IPR029058">
    <property type="entry name" value="AB_hydrolase_fold"/>
</dbReference>
<dbReference type="Proteomes" id="UP001228044">
    <property type="component" value="Unassembled WGS sequence"/>
</dbReference>
<gene>
    <name evidence="2" type="ORF">QWJ38_00355</name>
</gene>
<protein>
    <submittedName>
        <fullName evidence="2">C1 family peptidase</fullName>
    </submittedName>
</protein>
<dbReference type="SUPFAM" id="SSF53474">
    <property type="entry name" value="alpha/beta-Hydrolases"/>
    <property type="match status" value="1"/>
</dbReference>
<feature type="compositionally biased region" description="Low complexity" evidence="1">
    <location>
        <begin position="1"/>
        <end position="20"/>
    </location>
</feature>
<dbReference type="CDD" id="cd02619">
    <property type="entry name" value="Peptidase_C1"/>
    <property type="match status" value="1"/>
</dbReference>
<evidence type="ECO:0000256" key="1">
    <source>
        <dbReference type="SAM" id="MobiDB-lite"/>
    </source>
</evidence>
<name>A0ABT8DJV8_9BURK</name>
<organism evidence="2 3">
    <name type="scientific">Roseateles violae</name>
    <dbReference type="NCBI Taxonomy" id="3058042"/>
    <lineage>
        <taxon>Bacteria</taxon>
        <taxon>Pseudomonadati</taxon>
        <taxon>Pseudomonadota</taxon>
        <taxon>Betaproteobacteria</taxon>
        <taxon>Burkholderiales</taxon>
        <taxon>Sphaerotilaceae</taxon>
        <taxon>Roseateles</taxon>
    </lineage>
</organism>
<feature type="region of interest" description="Disordered" evidence="1">
    <location>
        <begin position="1"/>
        <end position="22"/>
    </location>
</feature>
<comment type="caution">
    <text evidence="2">The sequence shown here is derived from an EMBL/GenBank/DDBJ whole genome shotgun (WGS) entry which is preliminary data.</text>
</comment>
<dbReference type="RefSeq" id="WP_290357046.1">
    <property type="nucleotide sequence ID" value="NZ_JAUHHC010000001.1"/>
</dbReference>
<proteinExistence type="predicted"/>
<reference evidence="2 3" key="1">
    <citation type="submission" date="2023-06" db="EMBL/GenBank/DDBJ databases">
        <title>Pelomonas sp. PFR6 16S ribosomal RNA gene Genome sequencing and assembly.</title>
        <authorList>
            <person name="Woo H."/>
        </authorList>
    </citation>
    <scope>NUCLEOTIDE SEQUENCE [LARGE SCALE GENOMIC DNA]</scope>
    <source>
        <strain evidence="2 3">PFR6</strain>
    </source>
</reference>
<dbReference type="Gene3D" id="3.90.70.10">
    <property type="entry name" value="Cysteine proteinases"/>
    <property type="match status" value="1"/>
</dbReference>
<dbReference type="SUPFAM" id="SSF54001">
    <property type="entry name" value="Cysteine proteinases"/>
    <property type="match status" value="1"/>
</dbReference>
<sequence length="747" mass="81451">MASKKAPSASATKKAGKAAAPVDSIKQRALDARPDRLDFRDLVYRAPLRCLSPRYPDDATLKRFLPGYVKAGLVLNQGSEGACTGFGLACVGNYLLWRRQVLSGGKTTMASVSPRMFYELAKHYDEWPGQDYEGSSCRGALKGWHKHGVCADKLWPYPLDADGKPLFVRPGPGWAEDAVSRPLGVYYRVDKLSVVDLQGAIAEIGAVYVSGTAHDGWDAVMQKLGKARAAPRSHDELPVIGTMKDPAHSGGHAFALVGYNERGFVIQNSWGLEWGASGFATLPYEDWVTNATDAWAVALGVPQLRGERGGAVAGGASGRASAFRVPLGRSMIGLARTSAVTDNPPDDPWPIDHEFNYPPYQPWSTPRAYQHTLLSGNEGLLMVTDFTRQRGDREGLAQELLLERPLAWQRAGKRKTLKLALYAHGGLNSESEALQRTRVLAPYFEANEIYPIFLTWRTGPVETITSMVEDWARHLLGLSDERSGGWLNLGEAKDRALEAASRVLGRGLWSEMRENAAAAGEPGHALTLAALQLRALRDQLAQDGAALELHLIGHSAGSILLGHLLDLLVGPEPLPVQSCHLYAAACSVDFAVRHYLGAAQAGALPLERLHLYQLSDGNERADGLPKPSLPIYGKSLLYLVSRALDDLRKQPLLGMERALLPAYARDAEQWAASALPAVQQWQKAWGPLAAKNALSHTITTPKVRNTREQCQISATHGSFDNNIEVLTDTLARIKGAPLVREMEWLDY</sequence>
<keyword evidence="3" id="KW-1185">Reference proteome</keyword>
<accession>A0ABT8DJV8</accession>
<dbReference type="EMBL" id="JAUHHC010000001">
    <property type="protein sequence ID" value="MDN3918715.1"/>
    <property type="molecule type" value="Genomic_DNA"/>
</dbReference>
<dbReference type="InterPro" id="IPR038765">
    <property type="entry name" value="Papain-like_cys_pep_sf"/>
</dbReference>
<evidence type="ECO:0000313" key="2">
    <source>
        <dbReference type="EMBL" id="MDN3918715.1"/>
    </source>
</evidence>
<evidence type="ECO:0000313" key="3">
    <source>
        <dbReference type="Proteomes" id="UP001228044"/>
    </source>
</evidence>